<name>A0A0R1QYF1_9LACO</name>
<feature type="domain" description="NADP-dependent oxidoreductase" evidence="7">
    <location>
        <begin position="27"/>
        <end position="260"/>
    </location>
</feature>
<dbReference type="EMBL" id="AZFC01000012">
    <property type="protein sequence ID" value="KRL49244.1"/>
    <property type="molecule type" value="Genomic_DNA"/>
</dbReference>
<dbReference type="InterPro" id="IPR036812">
    <property type="entry name" value="NAD(P)_OxRdtase_dom_sf"/>
</dbReference>
<dbReference type="Gene3D" id="3.20.20.100">
    <property type="entry name" value="NADP-dependent oxidoreductase domain"/>
    <property type="match status" value="1"/>
</dbReference>
<evidence type="ECO:0000256" key="1">
    <source>
        <dbReference type="ARBA" id="ARBA00007905"/>
    </source>
</evidence>
<dbReference type="PRINTS" id="PR00069">
    <property type="entry name" value="ALDKETRDTASE"/>
</dbReference>
<dbReference type="PROSITE" id="PS00062">
    <property type="entry name" value="ALDOKETO_REDUCTASE_2"/>
    <property type="match status" value="1"/>
</dbReference>
<comment type="caution">
    <text evidence="8">The sequence shown here is derived from an EMBL/GenBank/DDBJ whole genome shotgun (WGS) entry which is preliminary data.</text>
</comment>
<sequence length="288" mass="31850">MTLQSVTLNNGVQMPQEGFGVYQIHDAATCQQAVLSALEAGYRSIDTAQAYGNEAAVGAALQQSSVDRHDIFLTSKIWLSNYGYEAAKASIDESLKKLQTDYLDLMLLHQPYCDVYGAYRALEEAYDAGKIRAIGVSNFYPDRLVDLALNARIVPAVNQVETHVFDQQVAATQVMAKYGVQIEAWAPLAEGAHDLFTQPVLTRIGRAHQKTAAQVALRYLLQRGVVIIPKSTHADRIAENLAIWDFTLSPTELDQIRALDTGKSVFLDHRDPATVEEFVGPRQANNHY</sequence>
<dbReference type="PROSITE" id="PS00798">
    <property type="entry name" value="ALDOKETO_REDUCTASE_1"/>
    <property type="match status" value="1"/>
</dbReference>
<dbReference type="PANTHER" id="PTHR43827">
    <property type="entry name" value="2,5-DIKETO-D-GLUCONIC ACID REDUCTASE"/>
    <property type="match status" value="1"/>
</dbReference>
<evidence type="ECO:0000256" key="2">
    <source>
        <dbReference type="ARBA" id="ARBA00022857"/>
    </source>
</evidence>
<protein>
    <submittedName>
        <fullName evidence="8">Oxidoreductase, aldo keto reductase family protein</fullName>
    </submittedName>
</protein>
<dbReference type="InterPro" id="IPR023210">
    <property type="entry name" value="NADP_OxRdtase_dom"/>
</dbReference>
<feature type="binding site" evidence="5">
    <location>
        <position position="109"/>
    </location>
    <ligand>
        <name>substrate</name>
    </ligand>
</feature>
<dbReference type="PATRIC" id="fig|1423805.4.peg.860"/>
<evidence type="ECO:0000256" key="5">
    <source>
        <dbReference type="PIRSR" id="PIRSR000097-2"/>
    </source>
</evidence>
<evidence type="ECO:0000256" key="6">
    <source>
        <dbReference type="PIRSR" id="PIRSR000097-3"/>
    </source>
</evidence>
<evidence type="ECO:0000259" key="7">
    <source>
        <dbReference type="Pfam" id="PF00248"/>
    </source>
</evidence>
<keyword evidence="2" id="KW-0521">NADP</keyword>
<feature type="site" description="Lowers pKa of active site Tyr" evidence="6">
    <location>
        <position position="76"/>
    </location>
</feature>
<gene>
    <name evidence="8" type="ORF">FD37_GL000841</name>
</gene>
<dbReference type="InterPro" id="IPR020471">
    <property type="entry name" value="AKR"/>
</dbReference>
<evidence type="ECO:0000313" key="9">
    <source>
        <dbReference type="Proteomes" id="UP000051835"/>
    </source>
</evidence>
<accession>A0A0R1QYF1</accession>
<comment type="similarity">
    <text evidence="1">Belongs to the aldo/keto reductase family.</text>
</comment>
<proteinExistence type="inferred from homology"/>
<dbReference type="AlphaFoldDB" id="A0A0R1QYF1"/>
<dbReference type="GO" id="GO:0016616">
    <property type="term" value="F:oxidoreductase activity, acting on the CH-OH group of donors, NAD or NADP as acceptor"/>
    <property type="evidence" value="ECO:0007669"/>
    <property type="project" value="UniProtKB-ARBA"/>
</dbReference>
<dbReference type="CDD" id="cd19133">
    <property type="entry name" value="AKR_AKR5F1"/>
    <property type="match status" value="1"/>
</dbReference>
<dbReference type="PANTHER" id="PTHR43827:SF3">
    <property type="entry name" value="NADP-DEPENDENT OXIDOREDUCTASE DOMAIN-CONTAINING PROTEIN"/>
    <property type="match status" value="1"/>
</dbReference>
<dbReference type="InterPro" id="IPR018170">
    <property type="entry name" value="Aldo/ket_reductase_CS"/>
</dbReference>
<evidence type="ECO:0000256" key="4">
    <source>
        <dbReference type="PIRSR" id="PIRSR000097-1"/>
    </source>
</evidence>
<evidence type="ECO:0000313" key="8">
    <source>
        <dbReference type="EMBL" id="KRL49244.1"/>
    </source>
</evidence>
<dbReference type="Pfam" id="PF00248">
    <property type="entry name" value="Aldo_ket_red"/>
    <property type="match status" value="1"/>
</dbReference>
<dbReference type="Proteomes" id="UP000051835">
    <property type="component" value="Unassembled WGS sequence"/>
</dbReference>
<dbReference type="FunFam" id="3.20.20.100:FF:000015">
    <property type="entry name" value="Oxidoreductase, aldo/keto reductase family"/>
    <property type="match status" value="1"/>
</dbReference>
<keyword evidence="3" id="KW-0560">Oxidoreductase</keyword>
<dbReference type="PIRSF" id="PIRSF000097">
    <property type="entry name" value="AKR"/>
    <property type="match status" value="1"/>
</dbReference>
<organism evidence="8 9">
    <name type="scientific">Levilactobacillus spicheri DSM 15429</name>
    <dbReference type="NCBI Taxonomy" id="1423805"/>
    <lineage>
        <taxon>Bacteria</taxon>
        <taxon>Bacillati</taxon>
        <taxon>Bacillota</taxon>
        <taxon>Bacilli</taxon>
        <taxon>Lactobacillales</taxon>
        <taxon>Lactobacillaceae</taxon>
        <taxon>Levilactobacillus</taxon>
    </lineage>
</organism>
<dbReference type="PROSITE" id="PS00063">
    <property type="entry name" value="ALDOKETO_REDUCTASE_3"/>
    <property type="match status" value="1"/>
</dbReference>
<evidence type="ECO:0000256" key="3">
    <source>
        <dbReference type="ARBA" id="ARBA00023002"/>
    </source>
</evidence>
<feature type="active site" description="Proton donor" evidence="4">
    <location>
        <position position="51"/>
    </location>
</feature>
<reference evidence="8 9" key="1">
    <citation type="journal article" date="2015" name="Genome Announc.">
        <title>Expanding the biotechnology potential of lactobacilli through comparative genomics of 213 strains and associated genera.</title>
        <authorList>
            <person name="Sun Z."/>
            <person name="Harris H.M."/>
            <person name="McCann A."/>
            <person name="Guo C."/>
            <person name="Argimon S."/>
            <person name="Zhang W."/>
            <person name="Yang X."/>
            <person name="Jeffery I.B."/>
            <person name="Cooney J.C."/>
            <person name="Kagawa T.F."/>
            <person name="Liu W."/>
            <person name="Song Y."/>
            <person name="Salvetti E."/>
            <person name="Wrobel A."/>
            <person name="Rasinkangas P."/>
            <person name="Parkhill J."/>
            <person name="Rea M.C."/>
            <person name="O'Sullivan O."/>
            <person name="Ritari J."/>
            <person name="Douillard F.P."/>
            <person name="Paul Ross R."/>
            <person name="Yang R."/>
            <person name="Briner A.E."/>
            <person name="Felis G.E."/>
            <person name="de Vos W.M."/>
            <person name="Barrangou R."/>
            <person name="Klaenhammer T.R."/>
            <person name="Caufield P.W."/>
            <person name="Cui Y."/>
            <person name="Zhang H."/>
            <person name="O'Toole P.W."/>
        </authorList>
    </citation>
    <scope>NUCLEOTIDE SEQUENCE [LARGE SCALE GENOMIC DNA]</scope>
    <source>
        <strain evidence="8 9">DSM 15429</strain>
    </source>
</reference>
<dbReference type="SUPFAM" id="SSF51430">
    <property type="entry name" value="NAD(P)-linked oxidoreductase"/>
    <property type="match status" value="1"/>
</dbReference>